<dbReference type="Proteomes" id="UP000052268">
    <property type="component" value="Unassembled WGS sequence"/>
</dbReference>
<dbReference type="PATRIC" id="fig|1114963.3.peg.1776"/>
<evidence type="ECO:0000256" key="3">
    <source>
        <dbReference type="ARBA" id="ARBA00022801"/>
    </source>
</evidence>
<dbReference type="Gene3D" id="2.115.10.20">
    <property type="entry name" value="Glycosyl hydrolase domain, family 43"/>
    <property type="match status" value="1"/>
</dbReference>
<evidence type="ECO:0000256" key="5">
    <source>
        <dbReference type="ARBA" id="ARBA00023295"/>
    </source>
</evidence>
<dbReference type="InterPro" id="IPR052176">
    <property type="entry name" value="Glycosyl_Hydrlase_43_Enz"/>
</dbReference>
<comment type="caution">
    <text evidence="9">The sequence shown here is derived from an EMBL/GenBank/DDBJ whole genome shotgun (WGS) entry which is preliminary data.</text>
</comment>
<dbReference type="SUPFAM" id="SSF75005">
    <property type="entry name" value="Arabinanase/levansucrase/invertase"/>
    <property type="match status" value="1"/>
</dbReference>
<evidence type="ECO:0000313" key="9">
    <source>
        <dbReference type="EMBL" id="KMS56218.1"/>
    </source>
</evidence>
<feature type="site" description="Important for catalytic activity, responsible for pKa modulation of the active site Glu and correct orientation of both the proton donor and substrate" evidence="6">
    <location>
        <position position="165"/>
    </location>
</feature>
<keyword evidence="5 7" id="KW-0326">Glycosidase</keyword>
<keyword evidence="2" id="KW-0624">Polysaccharide degradation</keyword>
<keyword evidence="2" id="KW-0858">Xylan degradation</keyword>
<feature type="chain" id="PRO_5005291826" evidence="8">
    <location>
        <begin position="21"/>
        <end position="357"/>
    </location>
</feature>
<dbReference type="PANTHER" id="PTHR43772:SF2">
    <property type="entry name" value="PUTATIVE (AFU_ORTHOLOGUE AFUA_2G04480)-RELATED"/>
    <property type="match status" value="1"/>
</dbReference>
<evidence type="ECO:0000256" key="1">
    <source>
        <dbReference type="ARBA" id="ARBA00009865"/>
    </source>
</evidence>
<evidence type="ECO:0000256" key="4">
    <source>
        <dbReference type="ARBA" id="ARBA00023277"/>
    </source>
</evidence>
<keyword evidence="4" id="KW-0119">Carbohydrate metabolism</keyword>
<evidence type="ECO:0000256" key="6">
    <source>
        <dbReference type="PIRSR" id="PIRSR606710-2"/>
    </source>
</evidence>
<evidence type="ECO:0000256" key="8">
    <source>
        <dbReference type="SAM" id="SignalP"/>
    </source>
</evidence>
<protein>
    <submittedName>
        <fullName evidence="9">Alpha-N-arabinofuranosidase</fullName>
    </submittedName>
</protein>
<dbReference type="GO" id="GO:0045493">
    <property type="term" value="P:xylan catabolic process"/>
    <property type="evidence" value="ECO:0007669"/>
    <property type="project" value="UniProtKB-KW"/>
</dbReference>
<keyword evidence="10" id="KW-1185">Reference proteome</keyword>
<dbReference type="GO" id="GO:0004553">
    <property type="term" value="F:hydrolase activity, hydrolyzing O-glycosyl compounds"/>
    <property type="evidence" value="ECO:0007669"/>
    <property type="project" value="InterPro"/>
</dbReference>
<dbReference type="OrthoDB" id="9760116at2"/>
<dbReference type="InterPro" id="IPR023296">
    <property type="entry name" value="Glyco_hydro_beta-prop_sf"/>
</dbReference>
<evidence type="ECO:0000313" key="10">
    <source>
        <dbReference type="Proteomes" id="UP000052268"/>
    </source>
</evidence>
<evidence type="ECO:0000256" key="7">
    <source>
        <dbReference type="RuleBase" id="RU361187"/>
    </source>
</evidence>
<keyword evidence="3 7" id="KW-0378">Hydrolase</keyword>
<dbReference type="EMBL" id="JACU01000004">
    <property type="protein sequence ID" value="KMS56218.1"/>
    <property type="molecule type" value="Genomic_DNA"/>
</dbReference>
<sequence>MARRLPLALAALGTYAYAEAPPPAGNVHAPLVEEIYTADPSAHVFAGKLYVYPSHDIEGPPLPDIAPFLNSQGNAFKMRDYRVLSMDHVGGPVTIHPVALDIKDVPWAARQMWAPDAAFRNGTYYLYFPAKDWQGAFRIGVATSSSPAGPFKAQPQPIQGSFSIDPSVFTDDDGRSYMYFGGLSGGQLQKTVDGVFHPGGPREADRAPLEAAYTPMVAPMTDDMLGFAKPARAVDILDADGKPIRADDAQRRFFEGTWMHKYRGRYYLSYSTGGTHFIAYAIGDSPTGPFTYQGRVLEPVDGWTTHHSIVEYEGQWWLFYADSHLSGKTWLRNVKVAPLEYDAEGRIKTVKPIVTGK</sequence>
<dbReference type="InterPro" id="IPR006710">
    <property type="entry name" value="Glyco_hydro_43"/>
</dbReference>
<dbReference type="PANTHER" id="PTHR43772">
    <property type="entry name" value="ENDO-1,4-BETA-XYLANASE"/>
    <property type="match status" value="1"/>
</dbReference>
<comment type="similarity">
    <text evidence="1 7">Belongs to the glycosyl hydrolase 43 family.</text>
</comment>
<reference evidence="9 10" key="1">
    <citation type="journal article" date="2015" name="G3 (Bethesda)">
        <title>Insights into Ongoing Evolution of the Hexachlorocyclohexane Catabolic Pathway from Comparative Genomics of Ten Sphingomonadaceae Strains.</title>
        <authorList>
            <person name="Pearce S.L."/>
            <person name="Oakeshott J.G."/>
            <person name="Pandey G."/>
        </authorList>
    </citation>
    <scope>NUCLEOTIDE SEQUENCE [LARGE SCALE GENOMIC DNA]</scope>
    <source>
        <strain evidence="9 10">LL02</strain>
    </source>
</reference>
<keyword evidence="8" id="KW-0732">Signal</keyword>
<name>A0A0J7XY68_9SPHN</name>
<dbReference type="Pfam" id="PF04616">
    <property type="entry name" value="Glyco_hydro_43"/>
    <property type="match status" value="1"/>
</dbReference>
<organism evidence="9 10">
    <name type="scientific">Novosphingobium barchaimii LL02</name>
    <dbReference type="NCBI Taxonomy" id="1114963"/>
    <lineage>
        <taxon>Bacteria</taxon>
        <taxon>Pseudomonadati</taxon>
        <taxon>Pseudomonadota</taxon>
        <taxon>Alphaproteobacteria</taxon>
        <taxon>Sphingomonadales</taxon>
        <taxon>Sphingomonadaceae</taxon>
        <taxon>Novosphingobium</taxon>
    </lineage>
</organism>
<dbReference type="CDD" id="cd18619">
    <property type="entry name" value="GH43_CoXyl43_like"/>
    <property type="match status" value="1"/>
</dbReference>
<accession>A0A0J7XY68</accession>
<evidence type="ECO:0000256" key="2">
    <source>
        <dbReference type="ARBA" id="ARBA00022651"/>
    </source>
</evidence>
<gene>
    <name evidence="9" type="ORF">V474_14765</name>
</gene>
<dbReference type="AlphaFoldDB" id="A0A0J7XY68"/>
<proteinExistence type="inferred from homology"/>
<feature type="signal peptide" evidence="8">
    <location>
        <begin position="1"/>
        <end position="20"/>
    </location>
</feature>